<comment type="caution">
    <text evidence="3">The sequence shown here is derived from an EMBL/GenBank/DDBJ whole genome shotgun (WGS) entry which is preliminary data.</text>
</comment>
<dbReference type="GO" id="GO:0007186">
    <property type="term" value="P:G protein-coupled receptor signaling pathway"/>
    <property type="evidence" value="ECO:0007669"/>
    <property type="project" value="TreeGrafter"/>
</dbReference>
<dbReference type="GO" id="GO:0005085">
    <property type="term" value="F:guanyl-nucleotide exchange factor activity"/>
    <property type="evidence" value="ECO:0007669"/>
    <property type="project" value="TreeGrafter"/>
</dbReference>
<evidence type="ECO:0000259" key="2">
    <source>
        <dbReference type="PROSITE" id="PS50106"/>
    </source>
</evidence>
<gene>
    <name evidence="3" type="ORF">FQA47_016541</name>
</gene>
<dbReference type="PANTHER" id="PTHR22829">
    <property type="entry name" value="DEP DOMAIN PROTEIN"/>
    <property type="match status" value="1"/>
</dbReference>
<dbReference type="GO" id="GO:0005886">
    <property type="term" value="C:plasma membrane"/>
    <property type="evidence" value="ECO:0007669"/>
    <property type="project" value="TreeGrafter"/>
</dbReference>
<dbReference type="Gene3D" id="2.30.42.10">
    <property type="match status" value="1"/>
</dbReference>
<feature type="domain" description="PDZ" evidence="2">
    <location>
        <begin position="79"/>
        <end position="156"/>
    </location>
</feature>
<name>A0A834FF66_ORYME</name>
<reference evidence="3" key="1">
    <citation type="journal article" name="BMC Genomics">
        <title>Long-read sequencing and de novo genome assembly of marine medaka (Oryzias melastigma).</title>
        <authorList>
            <person name="Liang P."/>
            <person name="Saqib H.S.A."/>
            <person name="Ni X."/>
            <person name="Shen Y."/>
        </authorList>
    </citation>
    <scope>NUCLEOTIDE SEQUENCE</scope>
    <source>
        <strain evidence="3">Bigg-433</strain>
    </source>
</reference>
<evidence type="ECO:0000313" key="4">
    <source>
        <dbReference type="Proteomes" id="UP000646548"/>
    </source>
</evidence>
<dbReference type="GO" id="GO:0005096">
    <property type="term" value="F:GTPase activator activity"/>
    <property type="evidence" value="ECO:0007669"/>
    <property type="project" value="TreeGrafter"/>
</dbReference>
<accession>A0A834FF66</accession>
<evidence type="ECO:0000313" key="3">
    <source>
        <dbReference type="EMBL" id="KAF6729257.1"/>
    </source>
</evidence>
<dbReference type="GO" id="GO:0023051">
    <property type="term" value="P:regulation of signaling"/>
    <property type="evidence" value="ECO:0007669"/>
    <property type="project" value="TreeGrafter"/>
</dbReference>
<dbReference type="InterPro" id="IPR041489">
    <property type="entry name" value="PDZ_6"/>
</dbReference>
<proteinExistence type="predicted"/>
<dbReference type="InterPro" id="IPR001478">
    <property type="entry name" value="PDZ"/>
</dbReference>
<dbReference type="InterPro" id="IPR051832">
    <property type="entry name" value="mTOR-Rac_regulators"/>
</dbReference>
<protein>
    <submittedName>
        <fullName evidence="3">DEP domain-containing mTOR-interacting protein</fullName>
    </submittedName>
</protein>
<dbReference type="Proteomes" id="UP000646548">
    <property type="component" value="Unassembled WGS sequence"/>
</dbReference>
<dbReference type="OrthoDB" id="39497at2759"/>
<dbReference type="SUPFAM" id="SSF50156">
    <property type="entry name" value="PDZ domain-like"/>
    <property type="match status" value="1"/>
</dbReference>
<dbReference type="EMBL" id="WKFB01000260">
    <property type="protein sequence ID" value="KAF6729257.1"/>
    <property type="molecule type" value="Genomic_DNA"/>
</dbReference>
<dbReference type="InterPro" id="IPR036034">
    <property type="entry name" value="PDZ_sf"/>
</dbReference>
<dbReference type="PANTHER" id="PTHR22829:SF18">
    <property type="entry name" value="DEP DOMAIN-CONTAINING MTOR-INTERACTING PROTEIN"/>
    <property type="match status" value="1"/>
</dbReference>
<dbReference type="Pfam" id="PF17820">
    <property type="entry name" value="PDZ_6"/>
    <property type="match status" value="1"/>
</dbReference>
<dbReference type="CDD" id="cd23067">
    <property type="entry name" value="PDZ_DEPTOR-like"/>
    <property type="match status" value="1"/>
</dbReference>
<dbReference type="SMART" id="SM00228">
    <property type="entry name" value="PDZ"/>
    <property type="match status" value="1"/>
</dbReference>
<organism evidence="3 4">
    <name type="scientific">Oryzias melastigma</name>
    <name type="common">Marine medaka</name>
    <dbReference type="NCBI Taxonomy" id="30732"/>
    <lineage>
        <taxon>Eukaryota</taxon>
        <taxon>Metazoa</taxon>
        <taxon>Chordata</taxon>
        <taxon>Craniata</taxon>
        <taxon>Vertebrata</taxon>
        <taxon>Euteleostomi</taxon>
        <taxon>Actinopterygii</taxon>
        <taxon>Neopterygii</taxon>
        <taxon>Teleostei</taxon>
        <taxon>Neoteleostei</taxon>
        <taxon>Acanthomorphata</taxon>
        <taxon>Ovalentaria</taxon>
        <taxon>Atherinomorphae</taxon>
        <taxon>Beloniformes</taxon>
        <taxon>Adrianichthyidae</taxon>
        <taxon>Oryziinae</taxon>
        <taxon>Oryzias</taxon>
    </lineage>
</organism>
<dbReference type="AlphaFoldDB" id="A0A834FF66"/>
<sequence>MGPCTAVNGSKDKKARESCSGPARPRLRSSSDGSIWTRRIVGAHSCSSSLVLSNPKSVLKRPVSTEELQTPGGPYMKKTFTIMGDAVGWGFVVRGARPCHIQAVEPCGPAAAAGMKVRQFVVSVNGLNVLDMDYRTVSHLILTGPRTVVMEVMEETDN</sequence>
<feature type="region of interest" description="Disordered" evidence="1">
    <location>
        <begin position="1"/>
        <end position="31"/>
    </location>
</feature>
<dbReference type="PROSITE" id="PS50106">
    <property type="entry name" value="PDZ"/>
    <property type="match status" value="1"/>
</dbReference>
<evidence type="ECO:0000256" key="1">
    <source>
        <dbReference type="SAM" id="MobiDB-lite"/>
    </source>
</evidence>